<dbReference type="GO" id="GO:0001518">
    <property type="term" value="C:voltage-gated sodium channel complex"/>
    <property type="evidence" value="ECO:0007669"/>
    <property type="project" value="TreeGrafter"/>
</dbReference>
<evidence type="ECO:0000256" key="8">
    <source>
        <dbReference type="ARBA" id="ARBA00023136"/>
    </source>
</evidence>
<feature type="domain" description="EF-hand" evidence="13">
    <location>
        <begin position="1553"/>
        <end position="1588"/>
    </location>
</feature>
<evidence type="ECO:0000256" key="12">
    <source>
        <dbReference type="SAM" id="Phobius"/>
    </source>
</evidence>
<evidence type="ECO:0000256" key="3">
    <source>
        <dbReference type="ARBA" id="ARBA00022692"/>
    </source>
</evidence>
<evidence type="ECO:0000256" key="11">
    <source>
        <dbReference type="SAM" id="MobiDB-lite"/>
    </source>
</evidence>
<dbReference type="GO" id="GO:0005248">
    <property type="term" value="F:voltage-gated sodium channel activity"/>
    <property type="evidence" value="ECO:0007669"/>
    <property type="project" value="TreeGrafter"/>
</dbReference>
<keyword evidence="8 12" id="KW-0472">Membrane</keyword>
<dbReference type="InterPro" id="IPR031649">
    <property type="entry name" value="GPHH_dom"/>
</dbReference>
<dbReference type="Gene3D" id="3.30.565.10">
    <property type="entry name" value="Histidine kinase-like ATPase, C-terminal domain"/>
    <property type="match status" value="1"/>
</dbReference>
<dbReference type="InterPro" id="IPR043203">
    <property type="entry name" value="VGCC_Ca_Na"/>
</dbReference>
<keyword evidence="15" id="KW-1185">Reference proteome</keyword>
<feature type="region of interest" description="Disordered" evidence="11">
    <location>
        <begin position="793"/>
        <end position="832"/>
    </location>
</feature>
<evidence type="ECO:0000256" key="4">
    <source>
        <dbReference type="ARBA" id="ARBA00022737"/>
    </source>
</evidence>
<dbReference type="PANTHER" id="PTHR10037:SF62">
    <property type="entry name" value="SODIUM CHANNEL PROTEIN 60E"/>
    <property type="match status" value="1"/>
</dbReference>
<evidence type="ECO:0000256" key="10">
    <source>
        <dbReference type="ARBA" id="ARBA00023303"/>
    </source>
</evidence>
<evidence type="ECO:0000313" key="15">
    <source>
        <dbReference type="Proteomes" id="UP000285060"/>
    </source>
</evidence>
<dbReference type="VEuPathDB" id="FungiDB:H310_09983"/>
<keyword evidence="6 12" id="KW-1133">Transmembrane helix</keyword>
<feature type="transmembrane region" description="Helical" evidence="12">
    <location>
        <begin position="742"/>
        <end position="763"/>
    </location>
</feature>
<dbReference type="InterPro" id="IPR027359">
    <property type="entry name" value="Volt_channel_dom_sf"/>
</dbReference>
<keyword evidence="7" id="KW-0406">Ion transport</keyword>
<dbReference type="InterPro" id="IPR002048">
    <property type="entry name" value="EF_hand_dom"/>
</dbReference>
<organism evidence="14 15">
    <name type="scientific">Aphanomyces invadans</name>
    <dbReference type="NCBI Taxonomy" id="157072"/>
    <lineage>
        <taxon>Eukaryota</taxon>
        <taxon>Sar</taxon>
        <taxon>Stramenopiles</taxon>
        <taxon>Oomycota</taxon>
        <taxon>Saprolegniomycetes</taxon>
        <taxon>Saprolegniales</taxon>
        <taxon>Verrucalvaceae</taxon>
        <taxon>Aphanomyces</taxon>
    </lineage>
</organism>
<evidence type="ECO:0000256" key="6">
    <source>
        <dbReference type="ARBA" id="ARBA00022989"/>
    </source>
</evidence>
<dbReference type="Gene3D" id="1.10.238.10">
    <property type="entry name" value="EF-hand"/>
    <property type="match status" value="1"/>
</dbReference>
<feature type="compositionally biased region" description="Low complexity" evidence="11">
    <location>
        <begin position="855"/>
        <end position="873"/>
    </location>
</feature>
<dbReference type="InterPro" id="IPR036890">
    <property type="entry name" value="HATPase_C_sf"/>
</dbReference>
<keyword evidence="2" id="KW-0813">Transport</keyword>
<dbReference type="Pfam" id="PF16905">
    <property type="entry name" value="GPHH"/>
    <property type="match status" value="1"/>
</dbReference>
<feature type="transmembrane region" description="Helical" evidence="12">
    <location>
        <begin position="441"/>
        <end position="463"/>
    </location>
</feature>
<proteinExistence type="predicted"/>
<evidence type="ECO:0000313" key="14">
    <source>
        <dbReference type="EMBL" id="RHY31714.1"/>
    </source>
</evidence>
<feature type="transmembrane region" description="Helical" evidence="12">
    <location>
        <begin position="1037"/>
        <end position="1056"/>
    </location>
</feature>
<evidence type="ECO:0000256" key="5">
    <source>
        <dbReference type="ARBA" id="ARBA00022882"/>
    </source>
</evidence>
<dbReference type="GO" id="GO:0005509">
    <property type="term" value="F:calcium ion binding"/>
    <property type="evidence" value="ECO:0007669"/>
    <property type="project" value="InterPro"/>
</dbReference>
<dbReference type="InterPro" id="IPR005821">
    <property type="entry name" value="Ion_trans_dom"/>
</dbReference>
<feature type="transmembrane region" description="Helical" evidence="12">
    <location>
        <begin position="1356"/>
        <end position="1378"/>
    </location>
</feature>
<feature type="transmembrane region" description="Helical" evidence="12">
    <location>
        <begin position="406"/>
        <end position="426"/>
    </location>
</feature>
<evidence type="ECO:0000259" key="13">
    <source>
        <dbReference type="PROSITE" id="PS50222"/>
    </source>
</evidence>
<dbReference type="Gene3D" id="1.10.287.70">
    <property type="match status" value="4"/>
</dbReference>
<dbReference type="PANTHER" id="PTHR10037">
    <property type="entry name" value="VOLTAGE-GATED CATION CHANNEL CALCIUM AND SODIUM"/>
    <property type="match status" value="1"/>
</dbReference>
<dbReference type="Pfam" id="PF00520">
    <property type="entry name" value="Ion_trans"/>
    <property type="match status" value="4"/>
</dbReference>
<feature type="compositionally biased region" description="Basic and acidic residues" evidence="11">
    <location>
        <begin position="811"/>
        <end position="820"/>
    </location>
</feature>
<accession>A0A418B176</accession>
<dbReference type="Gene3D" id="1.20.120.350">
    <property type="entry name" value="Voltage-gated potassium channels. Chain C"/>
    <property type="match status" value="4"/>
</dbReference>
<evidence type="ECO:0000256" key="9">
    <source>
        <dbReference type="ARBA" id="ARBA00023180"/>
    </source>
</evidence>
<gene>
    <name evidence="14" type="ORF">DYB32_003224</name>
</gene>
<protein>
    <recommendedName>
        <fullName evidence="13">EF-hand domain-containing protein</fullName>
    </recommendedName>
</protein>
<feature type="region of interest" description="Disordered" evidence="11">
    <location>
        <begin position="854"/>
        <end position="875"/>
    </location>
</feature>
<dbReference type="EMBL" id="QUSY01000190">
    <property type="protein sequence ID" value="RHY31714.1"/>
    <property type="molecule type" value="Genomic_DNA"/>
</dbReference>
<feature type="compositionally biased region" description="Acidic residues" evidence="11">
    <location>
        <begin position="793"/>
        <end position="804"/>
    </location>
</feature>
<feature type="transmembrane region" description="Helical" evidence="12">
    <location>
        <begin position="243"/>
        <end position="262"/>
    </location>
</feature>
<evidence type="ECO:0000256" key="1">
    <source>
        <dbReference type="ARBA" id="ARBA00004141"/>
    </source>
</evidence>
<comment type="subcellular location">
    <subcellularLocation>
        <location evidence="1">Membrane</location>
        <topology evidence="1">Multi-pass membrane protein</topology>
    </subcellularLocation>
</comment>
<dbReference type="VEuPathDB" id="FungiDB:H310_09984"/>
<comment type="caution">
    <text evidence="14">The sequence shown here is derived from an EMBL/GenBank/DDBJ whole genome shotgun (WGS) entry which is preliminary data.</text>
</comment>
<feature type="transmembrane region" description="Helical" evidence="12">
    <location>
        <begin position="1314"/>
        <end position="1336"/>
    </location>
</feature>
<keyword evidence="3 12" id="KW-0812">Transmembrane</keyword>
<keyword evidence="10" id="KW-0407">Ion channel</keyword>
<dbReference type="SUPFAM" id="SSF55874">
    <property type="entry name" value="ATPase domain of HSP90 chaperone/DNA topoisomerase II/histidine kinase"/>
    <property type="match status" value="1"/>
</dbReference>
<dbReference type="SUPFAM" id="SSF81324">
    <property type="entry name" value="Voltage-gated potassium channels"/>
    <property type="match status" value="4"/>
</dbReference>
<sequence>MKGGDPVLEPRVVQVEAQVPLLLPPAPETTASHSPPLVVPGRQRRMLAQLKSSPSMSHITRLRTSIANIMSLRGAIKAYFKHELLRQSKVDSDFQTIALGCLRKSHPLRRLCIVVVSWAWFDRFITLCVLLNTLMLGFVDYTDPWAEGPNPTKPANRIVDAVSTVSLGIFVSEVILKIIAHGLVWGPHSYFSDGWNRLDFVIVLSGYDLAGIEKYRHGTWLCLECLRVLTTALLASLPALGNVAILLSFIYLVFAILGMELWRGLFNHRCRLTPFPVQLPFNASNAPNATAYPPDASYIAAVVANPIAYACNLSSTGTLMPLNETWVSPLDCFWPVDTSEVNSVLCSPYVETGRQCRQGLTCGSNFDSFGNPRFADIFFNGTFVLSLSQYDMLDGRLNYGFTTFDNVWSAFVVILQTVTASGWMVLTQMTQQAGGHVGGALYFNALLFIGMCFLLQLNMAVLYSEFVKAKDEQTLQTNVKRRRSAMSNFIHAATRKHLEMVMSSYSTQLNATTRRRIKRVRRWMRQLARMPLFQRTGIVVTVLNIVTLASDHHPMEPRFSATAQMLNFAFMCFFAVEVGIKMVGLGPTLYWSDLFNRFDLVTVLLGIAEISLSPPAILKGAKGGSSASFITALRASRAIKLTRAWKSLHKLMLAIGAAMGEILNFMFFLVLFLFVASLLGMELFATKFQFDGANNPLPFNTTNPSARLHRSNFDSIEWAFFTVFQIVTYDEFPSVMYDGWMVAGWIAPLYIAFIIVIGTWIVMNMFSAILVESVLVDADDSITYDIDDAVSIDDSDDGSDDDSENSTSDRSSGRHLDKNPTVKGTSIAKTTRPLFTGPSRIRALRRAFRRYIHHASQSSSAPSAATQQSRSTTYHPPIERKSLGLFAPSHPLRRMCMWLLQRPEFTWVTTVAIATSCLSTAMDSPLYDHSHGVGLALELANRVFAVFFSFEMAINVVARGLLHGHDAYLRDPWSLLDGFIVIVSILPMFVDDVDGLAGLRALRPARALRPLRVINKLPQLKIVINVLVRCIPDIGRALLFFAFMLVMFGIMSVMLFKGALSSCSLSPYNYGTSDASITPPPWFPPAYAGPYRKADLRTVDIMTYPQAWDALSPTHQAVLAPVWNKTGCGPFPDDVAPSSKDMCLCFASTHNTSWMPLVPQRFDNIFESVGALYELTTMEGWASVAIATIDAVGPDMQPIANNRPVLMVYWWIFMITCAFFTTNLFIGVLCESFVRENYGALVTDEQVAWIKMQRRVMTLSPHVLRPVPRHPWRKWCYRVVGHRYFDTIMTGATLLNTALMASQTYGQSERVCQILANVYVVLSGVFAVEAAVKFSAWGGHYFDNWWHRMDFCVAVLTWLSIAVATLGHVDMGVADSLVRVARVSRTLRLIRQTESLKVLFDTLTVSLPAVANVTSLLLLFYYIYAAVAVQLFATVALNHDQVTEFQNFQTFWVAFQTLIGFSTGENWDTFLWQVYMTAPSTNPQCESREFDPTMCGFHTHDGCRPLDGCGSWAIIPFMYSFFLMLGYIGINLFSGIVVDAIGDSIESCPVNGHSLAEFADLWATYDPTASGLMTVDEFTDFLMELSPPFGFHGVDGMTRKRVVVVIGELNIPLYDEQLVHFKDVPRALVQRIMGEVGFEKRGMGMSWRGECQGKREKVIEIGRVLDDLGVNKQLDDLWTKQRGAKDKVDVRSRAWSPSAVFAAKYVLARFVRNKRARIAREAHAQKVVATDAEERETAYDAIFTARITQMKKQGSNLVPMICGGLHAIKATPRVKNALHLTIKISDEGGGVPRSEWRNLWQYTYTTADVVDPAVFKGEVNFRDHFCGGGYGLPISRLFARYFGGEVTFLSLEGYGSSAFIQAHRLGKQAELVPGHTNFTLQPLTF</sequence>
<dbReference type="Proteomes" id="UP000285060">
    <property type="component" value="Unassembled WGS sequence"/>
</dbReference>
<keyword evidence="5" id="KW-0851">Voltage-gated channel</keyword>
<dbReference type="GO" id="GO:0022843">
    <property type="term" value="F:voltage-gated monoatomic cation channel activity"/>
    <property type="evidence" value="ECO:0007669"/>
    <property type="project" value="UniProtKB-ARBA"/>
</dbReference>
<feature type="transmembrane region" description="Helical" evidence="12">
    <location>
        <begin position="1206"/>
        <end position="1229"/>
    </location>
</feature>
<dbReference type="PROSITE" id="PS50222">
    <property type="entry name" value="EF_HAND_2"/>
    <property type="match status" value="1"/>
</dbReference>
<feature type="transmembrane region" description="Helical" evidence="12">
    <location>
        <begin position="532"/>
        <end position="549"/>
    </location>
</feature>
<feature type="transmembrane region" description="Helical" evidence="12">
    <location>
        <begin position="1398"/>
        <end position="1424"/>
    </location>
</feature>
<reference evidence="14 15" key="1">
    <citation type="submission" date="2018-08" db="EMBL/GenBank/DDBJ databases">
        <title>Aphanomyces genome sequencing and annotation.</title>
        <authorList>
            <person name="Minardi D."/>
            <person name="Oidtmann B."/>
            <person name="Van Der Giezen M."/>
            <person name="Studholme D.J."/>
        </authorList>
    </citation>
    <scope>NUCLEOTIDE SEQUENCE [LARGE SCALE GENOMIC DNA]</scope>
    <source>
        <strain evidence="14 15">NJM0002</strain>
    </source>
</reference>
<feature type="transmembrane region" description="Helical" evidence="12">
    <location>
        <begin position="1284"/>
        <end position="1302"/>
    </location>
</feature>
<keyword evidence="4" id="KW-0677">Repeat</keyword>
<dbReference type="FunFam" id="1.20.120.350:FF:000009">
    <property type="entry name" value="Voltage-dependent T-type calcium channel subunit alpha"/>
    <property type="match status" value="1"/>
</dbReference>
<name>A0A418B176_9STRA</name>
<evidence type="ECO:0000256" key="7">
    <source>
        <dbReference type="ARBA" id="ARBA00023065"/>
    </source>
</evidence>
<keyword evidence="9" id="KW-0325">Glycoprotein</keyword>
<feature type="transmembrane region" description="Helical" evidence="12">
    <location>
        <begin position="561"/>
        <end position="580"/>
    </location>
</feature>
<feature type="transmembrane region" description="Helical" evidence="12">
    <location>
        <begin position="651"/>
        <end position="679"/>
    </location>
</feature>
<evidence type="ECO:0000256" key="2">
    <source>
        <dbReference type="ARBA" id="ARBA00022448"/>
    </source>
</evidence>